<name>A0ACC1KYV7_9FUNG</name>
<dbReference type="EMBL" id="JANBUN010001577">
    <property type="protein sequence ID" value="KAJ2797533.1"/>
    <property type="molecule type" value="Genomic_DNA"/>
</dbReference>
<evidence type="ECO:0000313" key="2">
    <source>
        <dbReference type="Proteomes" id="UP001140087"/>
    </source>
</evidence>
<reference evidence="1" key="1">
    <citation type="submission" date="2022-07" db="EMBL/GenBank/DDBJ databases">
        <title>Phylogenomic reconstructions and comparative analyses of Kickxellomycotina fungi.</title>
        <authorList>
            <person name="Reynolds N.K."/>
            <person name="Stajich J.E."/>
            <person name="Barry K."/>
            <person name="Grigoriev I.V."/>
            <person name="Crous P."/>
            <person name="Smith M.E."/>
        </authorList>
    </citation>
    <scope>NUCLEOTIDE SEQUENCE</scope>
    <source>
        <strain evidence="1">BCRC 34780</strain>
    </source>
</reference>
<protein>
    <submittedName>
        <fullName evidence="1">Uncharacterized protein</fullName>
    </submittedName>
</protein>
<accession>A0ACC1KYV7</accession>
<dbReference type="Proteomes" id="UP001140087">
    <property type="component" value="Unassembled WGS sequence"/>
</dbReference>
<comment type="caution">
    <text evidence="1">The sequence shown here is derived from an EMBL/GenBank/DDBJ whole genome shotgun (WGS) entry which is preliminary data.</text>
</comment>
<feature type="non-terminal residue" evidence="1">
    <location>
        <position position="1"/>
    </location>
</feature>
<organism evidence="1 2">
    <name type="scientific">Coemansia helicoidea</name>
    <dbReference type="NCBI Taxonomy" id="1286919"/>
    <lineage>
        <taxon>Eukaryota</taxon>
        <taxon>Fungi</taxon>
        <taxon>Fungi incertae sedis</taxon>
        <taxon>Zoopagomycota</taxon>
        <taxon>Kickxellomycotina</taxon>
        <taxon>Kickxellomycetes</taxon>
        <taxon>Kickxellales</taxon>
        <taxon>Kickxellaceae</taxon>
        <taxon>Coemansia</taxon>
    </lineage>
</organism>
<sequence>PHRSAAARAGRPASARTRSSSSAGSLASDAHSAADTGAYESVNVEYLRNVLFRFFNDKERRPQLIPVLSNLLNCPVDDIKQIQVQLH</sequence>
<keyword evidence="2" id="KW-1185">Reference proteome</keyword>
<proteinExistence type="predicted"/>
<evidence type="ECO:0000313" key="1">
    <source>
        <dbReference type="EMBL" id="KAJ2797533.1"/>
    </source>
</evidence>
<gene>
    <name evidence="1" type="ORF">H4R21_004285</name>
</gene>